<dbReference type="EC" id="6.5.1.4" evidence="1"/>
<dbReference type="AlphaFoldDB" id="A0A518BAJ5"/>
<dbReference type="InterPro" id="IPR036553">
    <property type="entry name" value="RPTC_insert"/>
</dbReference>
<evidence type="ECO:0000313" key="5">
    <source>
        <dbReference type="Proteomes" id="UP000317093"/>
    </source>
</evidence>
<dbReference type="Pfam" id="PF01137">
    <property type="entry name" value="RTC"/>
    <property type="match status" value="1"/>
</dbReference>
<dbReference type="SUPFAM" id="SSF52913">
    <property type="entry name" value="RNA 3'-terminal phosphate cyclase, RPTC, insert domain"/>
    <property type="match status" value="1"/>
</dbReference>
<reference evidence="4 5" key="1">
    <citation type="submission" date="2019-02" db="EMBL/GenBank/DDBJ databases">
        <title>Deep-cultivation of Planctomycetes and their phenomic and genomic characterization uncovers novel biology.</title>
        <authorList>
            <person name="Wiegand S."/>
            <person name="Jogler M."/>
            <person name="Boedeker C."/>
            <person name="Pinto D."/>
            <person name="Vollmers J."/>
            <person name="Rivas-Marin E."/>
            <person name="Kohn T."/>
            <person name="Peeters S.H."/>
            <person name="Heuer A."/>
            <person name="Rast P."/>
            <person name="Oberbeckmann S."/>
            <person name="Bunk B."/>
            <person name="Jeske O."/>
            <person name="Meyerdierks A."/>
            <person name="Storesund J.E."/>
            <person name="Kallscheuer N."/>
            <person name="Luecker S."/>
            <person name="Lage O.M."/>
            <person name="Pohl T."/>
            <person name="Merkel B.J."/>
            <person name="Hornburger P."/>
            <person name="Mueller R.-W."/>
            <person name="Bruemmer F."/>
            <person name="Labrenz M."/>
            <person name="Spormann A.M."/>
            <person name="Op den Camp H."/>
            <person name="Overmann J."/>
            <person name="Amann R."/>
            <person name="Jetten M.S.M."/>
            <person name="Mascher T."/>
            <person name="Medema M.H."/>
            <person name="Devos D.P."/>
            <person name="Kaster A.-K."/>
            <person name="Ovreas L."/>
            <person name="Rohde M."/>
            <person name="Galperin M.Y."/>
            <person name="Jogler C."/>
        </authorList>
    </citation>
    <scope>NUCLEOTIDE SEQUENCE [LARGE SCALE GENOMIC DNA]</scope>
    <source>
        <strain evidence="4 5">Pan216</strain>
    </source>
</reference>
<dbReference type="Gene3D" id="3.65.10.20">
    <property type="entry name" value="RNA 3'-terminal phosphate cyclase domain"/>
    <property type="match status" value="1"/>
</dbReference>
<accession>A0A518BAJ5</accession>
<sequence>MTQWSPSMVRKAKEVVRCCVRRSPCRSSPGRSLRIDRIRAKRSEPGLFRFEPRRVASGEYRFSVGSTGSATLVLQTILLPLSLADGPARLVLEGGTHNPWAPPFDFLTRCYLPLVVRMGPTIEARLERHGFHPAGGERFVIDIPPSDSLAGFDLLERGEFISRSARALVAKLPQHIGRREVETIARRLGWSPKETSVDVVESNGPGNIVFVEMTHEHVTEMLKAFGRVGVRAEEVSAGLTAYILVAIRWEERDLLVFHGDLYRDYRQRVPMLIPIRISEVRRKRESARRSTM</sequence>
<dbReference type="PANTHER" id="PTHR11096">
    <property type="entry name" value="RNA 3' TERMINAL PHOSPHATE CYCLASE"/>
    <property type="match status" value="1"/>
</dbReference>
<comment type="catalytic activity">
    <reaction evidence="2">
        <text>a 3'-end 3'-phospho-ribonucleotide-RNA + ATP = a 3'-end 2',3'-cyclophospho-ribonucleotide-RNA + AMP + diphosphate</text>
        <dbReference type="Rhea" id="RHEA:23976"/>
        <dbReference type="Rhea" id="RHEA-COMP:10463"/>
        <dbReference type="Rhea" id="RHEA-COMP:10464"/>
        <dbReference type="ChEBI" id="CHEBI:30616"/>
        <dbReference type="ChEBI" id="CHEBI:33019"/>
        <dbReference type="ChEBI" id="CHEBI:83062"/>
        <dbReference type="ChEBI" id="CHEBI:83064"/>
        <dbReference type="ChEBI" id="CHEBI:456215"/>
        <dbReference type="EC" id="6.5.1.4"/>
    </reaction>
</comment>
<evidence type="ECO:0000256" key="2">
    <source>
        <dbReference type="ARBA" id="ARBA00024481"/>
    </source>
</evidence>
<dbReference type="InterPro" id="IPR000228">
    <property type="entry name" value="RNA3'_term_phos_cyc"/>
</dbReference>
<dbReference type="InterPro" id="IPR023797">
    <property type="entry name" value="RNA3'_phos_cyclase_dom"/>
</dbReference>
<evidence type="ECO:0000259" key="3">
    <source>
        <dbReference type="Pfam" id="PF01137"/>
    </source>
</evidence>
<dbReference type="InterPro" id="IPR013792">
    <property type="entry name" value="RNA3'P_cycl/enolpyr_Trfase_a/b"/>
</dbReference>
<keyword evidence="5" id="KW-1185">Reference proteome</keyword>
<dbReference type="KEGG" id="knv:Pan216_48480"/>
<dbReference type="GO" id="GO:0003963">
    <property type="term" value="F:RNA-3'-phosphate cyclase activity"/>
    <property type="evidence" value="ECO:0007669"/>
    <property type="project" value="UniProtKB-EC"/>
</dbReference>
<keyword evidence="4" id="KW-0436">Ligase</keyword>
<dbReference type="OrthoDB" id="9789235at2"/>
<dbReference type="Proteomes" id="UP000317093">
    <property type="component" value="Chromosome"/>
</dbReference>
<dbReference type="InterPro" id="IPR037136">
    <property type="entry name" value="RNA3'_phos_cyclase_dom_sf"/>
</dbReference>
<evidence type="ECO:0000313" key="4">
    <source>
        <dbReference type="EMBL" id="QDU63967.1"/>
    </source>
</evidence>
<dbReference type="EMBL" id="CP036279">
    <property type="protein sequence ID" value="QDU63967.1"/>
    <property type="molecule type" value="Genomic_DNA"/>
</dbReference>
<gene>
    <name evidence="4" type="primary">rtcA</name>
    <name evidence="4" type="ORF">Pan216_48480</name>
</gene>
<proteinExistence type="predicted"/>
<feature type="domain" description="RNA 3'-terminal phosphate cyclase" evidence="3">
    <location>
        <begin position="49"/>
        <end position="197"/>
    </location>
</feature>
<name>A0A518BAJ5_9BACT</name>
<dbReference type="PANTHER" id="PTHR11096:SF0">
    <property type="entry name" value="RNA 3'-TERMINAL PHOSPHATE CYCLASE"/>
    <property type="match status" value="1"/>
</dbReference>
<protein>
    <recommendedName>
        <fullName evidence="1">RNA 3'-terminal-phosphate cyclase (ATP)</fullName>
        <ecNumber evidence="1">6.5.1.4</ecNumber>
    </recommendedName>
</protein>
<dbReference type="SUPFAM" id="SSF55205">
    <property type="entry name" value="EPT/RTPC-like"/>
    <property type="match status" value="1"/>
</dbReference>
<organism evidence="4 5">
    <name type="scientific">Kolteria novifilia</name>
    <dbReference type="NCBI Taxonomy" id="2527975"/>
    <lineage>
        <taxon>Bacteria</taxon>
        <taxon>Pseudomonadati</taxon>
        <taxon>Planctomycetota</taxon>
        <taxon>Planctomycetia</taxon>
        <taxon>Kolteriales</taxon>
        <taxon>Kolteriaceae</taxon>
        <taxon>Kolteria</taxon>
    </lineage>
</organism>
<evidence type="ECO:0000256" key="1">
    <source>
        <dbReference type="ARBA" id="ARBA00012725"/>
    </source>
</evidence>
<dbReference type="Gene3D" id="1.20.120.1630">
    <property type="match status" value="1"/>
</dbReference>
<dbReference type="GO" id="GO:0006396">
    <property type="term" value="P:RNA processing"/>
    <property type="evidence" value="ECO:0007669"/>
    <property type="project" value="InterPro"/>
</dbReference>